<proteinExistence type="inferred from homology"/>
<gene>
    <name evidence="3" type="ORF">SAMN05421799_101245</name>
</gene>
<keyword evidence="2" id="KW-0560">Oxidoreductase</keyword>
<dbReference type="PANTHER" id="PTHR43639">
    <property type="entry name" value="OXIDOREDUCTASE, SHORT-CHAIN DEHYDROGENASE/REDUCTASE FAMILY (AFU_ORTHOLOGUE AFUA_5G02870)"/>
    <property type="match status" value="1"/>
</dbReference>
<evidence type="ECO:0000256" key="1">
    <source>
        <dbReference type="ARBA" id="ARBA00006484"/>
    </source>
</evidence>
<dbReference type="RefSeq" id="WP_084182401.1">
    <property type="nucleotide sequence ID" value="NZ_FTOO01000001.1"/>
</dbReference>
<evidence type="ECO:0000256" key="2">
    <source>
        <dbReference type="ARBA" id="ARBA00023002"/>
    </source>
</evidence>
<dbReference type="EMBL" id="FTOO01000001">
    <property type="protein sequence ID" value="SIS54330.1"/>
    <property type="molecule type" value="Genomic_DNA"/>
</dbReference>
<dbReference type="GO" id="GO:0008206">
    <property type="term" value="P:bile acid metabolic process"/>
    <property type="evidence" value="ECO:0007669"/>
    <property type="project" value="UniProtKB-ARBA"/>
</dbReference>
<dbReference type="OrthoDB" id="125587at2"/>
<dbReference type="SUPFAM" id="SSF51735">
    <property type="entry name" value="NAD(P)-binding Rossmann-fold domains"/>
    <property type="match status" value="1"/>
</dbReference>
<dbReference type="Proteomes" id="UP000186156">
    <property type="component" value="Unassembled WGS sequence"/>
</dbReference>
<dbReference type="PRINTS" id="PR00081">
    <property type="entry name" value="GDHRDH"/>
</dbReference>
<dbReference type="InterPro" id="IPR002347">
    <property type="entry name" value="SDR_fam"/>
</dbReference>
<dbReference type="FunFam" id="3.40.50.720:FF:000084">
    <property type="entry name" value="Short-chain dehydrogenase reductase"/>
    <property type="match status" value="1"/>
</dbReference>
<dbReference type="PANTHER" id="PTHR43639:SF1">
    <property type="entry name" value="SHORT-CHAIN DEHYDROGENASE_REDUCTASE FAMILY PROTEIN"/>
    <property type="match status" value="1"/>
</dbReference>
<dbReference type="AlphaFoldDB" id="A0A1N7JYC9"/>
<comment type="similarity">
    <text evidence="1">Belongs to the short-chain dehydrogenases/reductases (SDR) family.</text>
</comment>
<dbReference type="CDD" id="cd05359">
    <property type="entry name" value="ChcA_like_SDR_c"/>
    <property type="match status" value="1"/>
</dbReference>
<keyword evidence="4" id="KW-1185">Reference proteome</keyword>
<dbReference type="InterPro" id="IPR036291">
    <property type="entry name" value="NAD(P)-bd_dom_sf"/>
</dbReference>
<organism evidence="3 4">
    <name type="scientific">Alicyclobacillus vulcanalis</name>
    <dbReference type="NCBI Taxonomy" id="252246"/>
    <lineage>
        <taxon>Bacteria</taxon>
        <taxon>Bacillati</taxon>
        <taxon>Bacillota</taxon>
        <taxon>Bacilli</taxon>
        <taxon>Bacillales</taxon>
        <taxon>Alicyclobacillaceae</taxon>
        <taxon>Alicyclobacillus</taxon>
    </lineage>
</organism>
<dbReference type="STRING" id="252246.SAMN05421799_101245"/>
<dbReference type="GO" id="GO:0016491">
    <property type="term" value="F:oxidoreductase activity"/>
    <property type="evidence" value="ECO:0007669"/>
    <property type="project" value="UniProtKB-KW"/>
</dbReference>
<name>A0A1N7JYC9_9BACL</name>
<evidence type="ECO:0000313" key="4">
    <source>
        <dbReference type="Proteomes" id="UP000186156"/>
    </source>
</evidence>
<accession>A0A1N7JYC9</accession>
<dbReference type="NCBIfam" id="NF005975">
    <property type="entry name" value="PRK08063.1"/>
    <property type="match status" value="1"/>
</dbReference>
<reference evidence="4" key="1">
    <citation type="submission" date="2017-01" db="EMBL/GenBank/DDBJ databases">
        <authorList>
            <person name="Varghese N."/>
            <person name="Submissions S."/>
        </authorList>
    </citation>
    <scope>NUCLEOTIDE SEQUENCE [LARGE SCALE GENOMIC DNA]</scope>
    <source>
        <strain evidence="4">DSM 16176</strain>
    </source>
</reference>
<protein>
    <submittedName>
        <fullName evidence="3">Enoyl-[acyl-carrier-protein] reductase [NADH]</fullName>
    </submittedName>
</protein>
<dbReference type="Pfam" id="PF13561">
    <property type="entry name" value="adh_short_C2"/>
    <property type="match status" value="1"/>
</dbReference>
<dbReference type="Gene3D" id="3.40.50.720">
    <property type="entry name" value="NAD(P)-binding Rossmann-like Domain"/>
    <property type="match status" value="1"/>
</dbReference>
<evidence type="ECO:0000313" key="3">
    <source>
        <dbReference type="EMBL" id="SIS54330.1"/>
    </source>
</evidence>
<sequence length="258" mass="28411">MAETHRAPRRYEDKVVVVTGSSRGIGRRLALRFAEEGAHVVVNYFRNGDLAREVVAEIEQMGRRAIAVRANMAQEEKIVGLFDEVREAFGRVDVFIHNAASGRNRSALEVDTKGWDWTVDVNARAFLVGAQQAAKLMPEGGAMLAISSFGADRVFPYYLSVGTSKAALEAMVRYFAVELGPRRINVNCISAGAVLTDALGHFPDMDETLRKLEEKMPYHRMVTPDDVANLALFLCSPEAEMIRGQTVRVDGGVTLVLP</sequence>